<dbReference type="RefSeq" id="WP_016841859.1">
    <property type="nucleotide sequence ID" value="NZ_BJNL01000013.1"/>
</dbReference>
<evidence type="ECO:0000313" key="1">
    <source>
        <dbReference type="EMBL" id="MEY9318990.1"/>
    </source>
</evidence>
<accession>A0ABV4F7Q5</accession>
<comment type="caution">
    <text evidence="1">The sequence shown here is derived from an EMBL/GenBank/DDBJ whole genome shotgun (WGS) entry which is preliminary data.</text>
</comment>
<organism evidence="1 2">
    <name type="scientific">Bradyrhizobium elkanii</name>
    <dbReference type="NCBI Taxonomy" id="29448"/>
    <lineage>
        <taxon>Bacteria</taxon>
        <taxon>Pseudomonadati</taxon>
        <taxon>Pseudomonadota</taxon>
        <taxon>Alphaproteobacteria</taxon>
        <taxon>Hyphomicrobiales</taxon>
        <taxon>Nitrobacteraceae</taxon>
        <taxon>Bradyrhizobium</taxon>
    </lineage>
</organism>
<reference evidence="1 2" key="1">
    <citation type="submission" date="2024-07" db="EMBL/GenBank/DDBJ databases">
        <title>Genomic Encyclopedia of Type Strains, Phase V (KMG-V): Genome sequencing to study the core and pangenomes of soil and plant-associated prokaryotes.</title>
        <authorList>
            <person name="Whitman W."/>
        </authorList>
    </citation>
    <scope>NUCLEOTIDE SEQUENCE [LARGE SCALE GENOMIC DNA]</scope>
    <source>
        <strain evidence="1 2">USDA 415</strain>
    </source>
</reference>
<dbReference type="GeneID" id="92952971"/>
<dbReference type="EMBL" id="JBGBZA010000002">
    <property type="protein sequence ID" value="MEY9318990.1"/>
    <property type="molecule type" value="Genomic_DNA"/>
</dbReference>
<name>A0ABV4F7Q5_BRAEL</name>
<keyword evidence="2" id="KW-1185">Reference proteome</keyword>
<protein>
    <submittedName>
        <fullName evidence="1">Uncharacterized protein</fullName>
    </submittedName>
</protein>
<gene>
    <name evidence="1" type="ORF">ABIF29_005789</name>
</gene>
<evidence type="ECO:0000313" key="2">
    <source>
        <dbReference type="Proteomes" id="UP001565471"/>
    </source>
</evidence>
<sequence length="64" mass="7534">MVEVYFNVRRDLLVVRKGFPVPAVSAQGKWRKSKKRVIKVSEEIRLAVQSHGYYMRKLSDLKKN</sequence>
<proteinExistence type="predicted"/>
<dbReference type="Proteomes" id="UP001565471">
    <property type="component" value="Unassembled WGS sequence"/>
</dbReference>